<dbReference type="SMART" id="SM00647">
    <property type="entry name" value="IBR"/>
    <property type="match status" value="2"/>
</dbReference>
<keyword evidence="5" id="KW-0677">Repeat</keyword>
<dbReference type="EC" id="2.3.2.31" evidence="2"/>
<dbReference type="Gene3D" id="1.20.120.1750">
    <property type="match status" value="1"/>
</dbReference>
<dbReference type="GO" id="GO:0008270">
    <property type="term" value="F:zinc ion binding"/>
    <property type="evidence" value="ECO:0007669"/>
    <property type="project" value="UniProtKB-KW"/>
</dbReference>
<dbReference type="InterPro" id="IPR001841">
    <property type="entry name" value="Znf_RING"/>
</dbReference>
<feature type="domain" description="RING-type" evidence="12">
    <location>
        <begin position="570"/>
        <end position="803"/>
    </location>
</feature>
<evidence type="ECO:0000256" key="7">
    <source>
        <dbReference type="ARBA" id="ARBA00022786"/>
    </source>
</evidence>
<dbReference type="EMBL" id="CAXITT010000187">
    <property type="protein sequence ID" value="CAL1534944.1"/>
    <property type="molecule type" value="Genomic_DNA"/>
</dbReference>
<keyword evidence="3" id="KW-0808">Transferase</keyword>
<dbReference type="InterPro" id="IPR017907">
    <property type="entry name" value="Znf_RING_CS"/>
</dbReference>
<feature type="domain" description="RING-type" evidence="11">
    <location>
        <begin position="574"/>
        <end position="624"/>
    </location>
</feature>
<evidence type="ECO:0000256" key="10">
    <source>
        <dbReference type="SAM" id="MobiDB-lite"/>
    </source>
</evidence>
<evidence type="ECO:0000256" key="4">
    <source>
        <dbReference type="ARBA" id="ARBA00022723"/>
    </source>
</evidence>
<feature type="region of interest" description="Disordered" evidence="10">
    <location>
        <begin position="229"/>
        <end position="252"/>
    </location>
</feature>
<sequence length="1003" mass="113861">MVYKVCKGGVRSGNTLRGLRTLQSKRYARQGCVIGRSSLGKNDVNKLLEHSTDDNMIQEALGSTNVILSLNKKQRWRIPATVGHMIKTGCFDHKEAQVSLLERHKLKRRANCVSFVSNRGRYAQVVPKQKRYFSFNLNRLGEEQSKRFLRRERVEALKKAMATVTVDKKVKQVAAKTVNVFTIDGVENGIVHSSKPEYRLEVFYPCPQSCSLTFNPKYTDVVMEMNEEGKMEIRSNTNKSKKKRKHRKRLTNKDVQEFQDDLAEDEDGDFWYAADEPDLAVTEQVGAQDHESGSEFQWVEPPGIDSANGGRSEDILSFLVAEALKAKSIFGTSKVNHERKPSRRSTTTRDFDSKSHIVYTNEKNPRDDVKRKQAPAATRKSPSFILYKSRTILTTVETSPENLKEKFGHRYSEAACTPRRFVINVTEDVVDMISAPTLNTKTDSASYLVFLYDGFYDDGLDTFKVTFNSQICHSTKRISEAIQFQRSSIGEILKTVISILLDMKQENQLNLPSVKVSYEKKSSGINFIQERMKVSVEALSTCERMHRLKLEEKLCSSDEQYELLTNDLDQDLFCEICYEDVNVSHHGSVSGLGLNQCGHNFCDNCMQIHVRTKINNGHLKMKCPGYQCDSEIGPVTLMTLIHVEEVNQIIQREMEEELEGSPNAKWCPNPKCGRIIKVISEETPKGMALDVMCQCGTTVCFSCLSPPHWPAKCDQAENYIQRLATLAPPTETAHEETENKLSLAKQEQNSFVIVEGRLCPGCEKFVEKDGGCNHMVCKCGFTFCWNCMTSMTVHDHGSCHADPKRLMRLSRRLLVRHVTINNRLFSPVPSETGSKPRQKATMYQKAMKQRLNSGRFNSKRHFKDLAANIDRVAFKDLALKRELLSHSGADKSILDLSDGDLLTVSVAPHVIRLLHDYHEFKLALHRVSEFTFVLIQDTPVGIERRRALKLANDIGDYCSFIDSIFEMGSVKDPRAAVKRLLDIKEWARRALDVLLATVEKLRS</sequence>
<dbReference type="PROSITE" id="PS50089">
    <property type="entry name" value="ZF_RING_2"/>
    <property type="match status" value="1"/>
</dbReference>
<dbReference type="PROSITE" id="PS00518">
    <property type="entry name" value="ZF_RING_1"/>
    <property type="match status" value="1"/>
</dbReference>
<dbReference type="SUPFAM" id="SSF57850">
    <property type="entry name" value="RING/U-box"/>
    <property type="match status" value="3"/>
</dbReference>
<accession>A0AAV2HQ33</accession>
<dbReference type="PANTHER" id="PTHR11685">
    <property type="entry name" value="RBR FAMILY RING FINGER AND IBR DOMAIN-CONTAINING"/>
    <property type="match status" value="1"/>
</dbReference>
<gene>
    <name evidence="13" type="ORF">GSLYS_00008904001</name>
</gene>
<organism evidence="13 14">
    <name type="scientific">Lymnaea stagnalis</name>
    <name type="common">Great pond snail</name>
    <name type="synonym">Helix stagnalis</name>
    <dbReference type="NCBI Taxonomy" id="6523"/>
    <lineage>
        <taxon>Eukaryota</taxon>
        <taxon>Metazoa</taxon>
        <taxon>Spiralia</taxon>
        <taxon>Lophotrochozoa</taxon>
        <taxon>Mollusca</taxon>
        <taxon>Gastropoda</taxon>
        <taxon>Heterobranchia</taxon>
        <taxon>Euthyneura</taxon>
        <taxon>Panpulmonata</taxon>
        <taxon>Hygrophila</taxon>
        <taxon>Lymnaeoidea</taxon>
        <taxon>Lymnaeidae</taxon>
        <taxon>Lymnaea</taxon>
    </lineage>
</organism>
<dbReference type="GO" id="GO:0016567">
    <property type="term" value="P:protein ubiquitination"/>
    <property type="evidence" value="ECO:0007669"/>
    <property type="project" value="InterPro"/>
</dbReference>
<evidence type="ECO:0000256" key="2">
    <source>
        <dbReference type="ARBA" id="ARBA00012251"/>
    </source>
</evidence>
<comment type="catalytic activity">
    <reaction evidence="1">
        <text>[E2 ubiquitin-conjugating enzyme]-S-ubiquitinyl-L-cysteine + [acceptor protein]-L-lysine = [E2 ubiquitin-conjugating enzyme]-L-cysteine + [acceptor protein]-N(6)-ubiquitinyl-L-lysine.</text>
        <dbReference type="EC" id="2.3.2.31"/>
    </reaction>
</comment>
<evidence type="ECO:0000313" key="13">
    <source>
        <dbReference type="EMBL" id="CAL1534944.1"/>
    </source>
</evidence>
<proteinExistence type="predicted"/>
<evidence type="ECO:0000256" key="3">
    <source>
        <dbReference type="ARBA" id="ARBA00022679"/>
    </source>
</evidence>
<dbReference type="GO" id="GO:0061630">
    <property type="term" value="F:ubiquitin protein ligase activity"/>
    <property type="evidence" value="ECO:0007669"/>
    <property type="project" value="UniProtKB-EC"/>
</dbReference>
<dbReference type="InterPro" id="IPR044066">
    <property type="entry name" value="TRIAD_supradom"/>
</dbReference>
<dbReference type="Pfam" id="PF26200">
    <property type="entry name" value="Rcat_RNF216"/>
    <property type="match status" value="1"/>
</dbReference>
<evidence type="ECO:0000256" key="5">
    <source>
        <dbReference type="ARBA" id="ARBA00022737"/>
    </source>
</evidence>
<dbReference type="InterPro" id="IPR013083">
    <property type="entry name" value="Znf_RING/FYVE/PHD"/>
</dbReference>
<evidence type="ECO:0000259" key="11">
    <source>
        <dbReference type="PROSITE" id="PS50089"/>
    </source>
</evidence>
<dbReference type="Proteomes" id="UP001497497">
    <property type="component" value="Unassembled WGS sequence"/>
</dbReference>
<name>A0AAV2HQ33_LYMST</name>
<dbReference type="CDD" id="cd20336">
    <property type="entry name" value="Rcat_RBR"/>
    <property type="match status" value="1"/>
</dbReference>
<dbReference type="AlphaFoldDB" id="A0AAV2HQ33"/>
<evidence type="ECO:0000259" key="12">
    <source>
        <dbReference type="PROSITE" id="PS51873"/>
    </source>
</evidence>
<evidence type="ECO:0000313" key="14">
    <source>
        <dbReference type="Proteomes" id="UP001497497"/>
    </source>
</evidence>
<comment type="caution">
    <text evidence="13">The sequence shown here is derived from an EMBL/GenBank/DDBJ whole genome shotgun (WGS) entry which is preliminary data.</text>
</comment>
<evidence type="ECO:0000256" key="6">
    <source>
        <dbReference type="ARBA" id="ARBA00022771"/>
    </source>
</evidence>
<keyword evidence="14" id="KW-1185">Reference proteome</keyword>
<protein>
    <recommendedName>
        <fullName evidence="2">RBR-type E3 ubiquitin transferase</fullName>
        <ecNumber evidence="2">2.3.2.31</ecNumber>
    </recommendedName>
</protein>
<evidence type="ECO:0000256" key="8">
    <source>
        <dbReference type="ARBA" id="ARBA00022833"/>
    </source>
</evidence>
<evidence type="ECO:0000256" key="1">
    <source>
        <dbReference type="ARBA" id="ARBA00001798"/>
    </source>
</evidence>
<feature type="region of interest" description="Disordered" evidence="10">
    <location>
        <begin position="334"/>
        <end position="377"/>
    </location>
</feature>
<dbReference type="InterPro" id="IPR002867">
    <property type="entry name" value="IBR_dom"/>
</dbReference>
<feature type="compositionally biased region" description="Basic residues" evidence="10">
    <location>
        <begin position="239"/>
        <end position="250"/>
    </location>
</feature>
<keyword evidence="8" id="KW-0862">Zinc</keyword>
<keyword evidence="7" id="KW-0833">Ubl conjugation pathway</keyword>
<dbReference type="Gene3D" id="3.30.40.10">
    <property type="entry name" value="Zinc/RING finger domain, C3HC4 (zinc finger)"/>
    <property type="match status" value="1"/>
</dbReference>
<dbReference type="Pfam" id="PF01485">
    <property type="entry name" value="IBR"/>
    <property type="match status" value="1"/>
</dbReference>
<keyword evidence="6 9" id="KW-0863">Zinc-finger</keyword>
<dbReference type="PROSITE" id="PS51873">
    <property type="entry name" value="TRIAD"/>
    <property type="match status" value="1"/>
</dbReference>
<evidence type="ECO:0000256" key="9">
    <source>
        <dbReference type="PROSITE-ProRule" id="PRU00175"/>
    </source>
</evidence>
<dbReference type="InterPro" id="IPR031127">
    <property type="entry name" value="E3_UB_ligase_RBR"/>
</dbReference>
<reference evidence="13 14" key="1">
    <citation type="submission" date="2024-04" db="EMBL/GenBank/DDBJ databases">
        <authorList>
            <consortium name="Genoscope - CEA"/>
            <person name="William W."/>
        </authorList>
    </citation>
    <scope>NUCLEOTIDE SEQUENCE [LARGE SCALE GENOMIC DNA]</scope>
</reference>
<keyword evidence="4" id="KW-0479">Metal-binding</keyword>